<evidence type="ECO:0000256" key="1">
    <source>
        <dbReference type="ARBA" id="ARBA00007381"/>
    </source>
</evidence>
<dbReference type="SUPFAM" id="SSF100920">
    <property type="entry name" value="Heat shock protein 70kD (HSP70), peptide-binding domain"/>
    <property type="match status" value="1"/>
</dbReference>
<dbReference type="EMBL" id="PSQE01000006">
    <property type="protein sequence ID" value="RHN50902.1"/>
    <property type="molecule type" value="Genomic_DNA"/>
</dbReference>
<dbReference type="InterPro" id="IPR029047">
    <property type="entry name" value="HSP70_peptide-bd_sf"/>
</dbReference>
<keyword evidence="2 4" id="KW-0547">Nucleotide-binding</keyword>
<dbReference type="PRINTS" id="PR00301">
    <property type="entry name" value="HEATSHOCK70"/>
</dbReference>
<dbReference type="PROSITE" id="PS00329">
    <property type="entry name" value="HSP70_2"/>
    <property type="match status" value="1"/>
</dbReference>
<dbReference type="KEGG" id="mtr:25495969"/>
<keyword evidence="5" id="KW-0175">Coiled coil</keyword>
<reference evidence="6 9" key="2">
    <citation type="journal article" date="2014" name="BMC Genomics">
        <title>An improved genome release (version Mt4.0) for the model legume Medicago truncatula.</title>
        <authorList>
            <person name="Tang H."/>
            <person name="Krishnakumar V."/>
            <person name="Bidwell S."/>
            <person name="Rosen B."/>
            <person name="Chan A."/>
            <person name="Zhou S."/>
            <person name="Gentzbittel L."/>
            <person name="Childs K.L."/>
            <person name="Yandell M."/>
            <person name="Gundlach H."/>
            <person name="Mayer K.F."/>
            <person name="Schwartz D.C."/>
            <person name="Town C.D."/>
        </authorList>
    </citation>
    <scope>GENOME REANNOTATION</scope>
    <source>
        <strain evidence="6">A17</strain>
        <strain evidence="8 9">cv. Jemalong A17</strain>
    </source>
</reference>
<evidence type="ECO:0000313" key="8">
    <source>
        <dbReference type="EnsemblPlants" id="KEH25717"/>
    </source>
</evidence>
<dbReference type="GO" id="GO:0031072">
    <property type="term" value="F:heat shock protein binding"/>
    <property type="evidence" value="ECO:0000318"/>
    <property type="project" value="GO_Central"/>
</dbReference>
<feature type="coiled-coil region" evidence="5">
    <location>
        <begin position="513"/>
        <end position="540"/>
    </location>
</feature>
<dbReference type="InterPro" id="IPR018181">
    <property type="entry name" value="Heat_shock_70_CS"/>
</dbReference>
<dbReference type="Gramene" id="rna35254">
    <property type="protein sequence ID" value="RHN50902.1"/>
    <property type="gene ID" value="gene35254"/>
</dbReference>
<dbReference type="GO" id="GO:0044183">
    <property type="term" value="F:protein folding chaperone"/>
    <property type="evidence" value="ECO:0000318"/>
    <property type="project" value="GO_Central"/>
</dbReference>
<dbReference type="SUPFAM" id="SSF100934">
    <property type="entry name" value="Heat shock protein 70kD (HSP70), C-terminal subdomain"/>
    <property type="match status" value="1"/>
</dbReference>
<dbReference type="FunFam" id="3.90.640.10:FF:000002">
    <property type="entry name" value="Heat shock 70 kDa"/>
    <property type="match status" value="1"/>
</dbReference>
<reference evidence="8" key="3">
    <citation type="submission" date="2015-04" db="UniProtKB">
        <authorList>
            <consortium name="EnsemblPlants"/>
        </authorList>
    </citation>
    <scope>IDENTIFICATION</scope>
    <source>
        <strain evidence="8">cv. Jemalong A17</strain>
    </source>
</reference>
<accession>A0A072U7P3</accession>
<dbReference type="Gene3D" id="3.30.420.40">
    <property type="match status" value="2"/>
</dbReference>
<evidence type="ECO:0000313" key="7">
    <source>
        <dbReference type="EMBL" id="RHN50902.1"/>
    </source>
</evidence>
<reference evidence="10" key="4">
    <citation type="journal article" date="2018" name="Nat. Plants">
        <title>Whole-genome landscape of Medicago truncatula symbiotic genes.</title>
        <authorList>
            <person name="Pecrix Y."/>
            <person name="Staton S.E."/>
            <person name="Sallet E."/>
            <person name="Lelandais-Briere C."/>
            <person name="Moreau S."/>
            <person name="Carrere S."/>
            <person name="Blein T."/>
            <person name="Jardinaud M.F."/>
            <person name="Latrasse D."/>
            <person name="Zouine M."/>
            <person name="Zahm M."/>
            <person name="Kreplak J."/>
            <person name="Mayjonade B."/>
            <person name="Satge C."/>
            <person name="Perez M."/>
            <person name="Cauet S."/>
            <person name="Marande W."/>
            <person name="Chantry-Darmon C."/>
            <person name="Lopez-Roques C."/>
            <person name="Bouchez O."/>
            <person name="Berard A."/>
            <person name="Debelle F."/>
            <person name="Munos S."/>
            <person name="Bendahmane A."/>
            <person name="Berges H."/>
            <person name="Niebel A."/>
            <person name="Buitink J."/>
            <person name="Frugier F."/>
            <person name="Benhamed M."/>
            <person name="Crespi M."/>
            <person name="Gouzy J."/>
            <person name="Gamas P."/>
        </authorList>
    </citation>
    <scope>NUCLEOTIDE SEQUENCE [LARGE SCALE GENOMIC DNA]</scope>
    <source>
        <strain evidence="10">cv. Jemalong A17</strain>
    </source>
</reference>
<dbReference type="InterPro" id="IPR043129">
    <property type="entry name" value="ATPase_NBD"/>
</dbReference>
<keyword evidence="6" id="KW-0346">Stress response</keyword>
<evidence type="ECO:0000256" key="5">
    <source>
        <dbReference type="SAM" id="Coils"/>
    </source>
</evidence>
<reference evidence="6 9" key="1">
    <citation type="journal article" date="2011" name="Nature">
        <title>The Medicago genome provides insight into the evolution of rhizobial symbioses.</title>
        <authorList>
            <person name="Young N.D."/>
            <person name="Debelle F."/>
            <person name="Oldroyd G.E."/>
            <person name="Geurts R."/>
            <person name="Cannon S.B."/>
            <person name="Udvardi M.K."/>
            <person name="Benedito V.A."/>
            <person name="Mayer K.F."/>
            <person name="Gouzy J."/>
            <person name="Schoof H."/>
            <person name="Van de Peer Y."/>
            <person name="Proost S."/>
            <person name="Cook D.R."/>
            <person name="Meyers B.C."/>
            <person name="Spannagl M."/>
            <person name="Cheung F."/>
            <person name="De Mita S."/>
            <person name="Krishnakumar V."/>
            <person name="Gundlach H."/>
            <person name="Zhou S."/>
            <person name="Mudge J."/>
            <person name="Bharti A.K."/>
            <person name="Murray J.D."/>
            <person name="Naoumkina M.A."/>
            <person name="Rosen B."/>
            <person name="Silverstein K.A."/>
            <person name="Tang H."/>
            <person name="Rombauts S."/>
            <person name="Zhao P.X."/>
            <person name="Zhou P."/>
            <person name="Barbe V."/>
            <person name="Bardou P."/>
            <person name="Bechner M."/>
            <person name="Bellec A."/>
            <person name="Berger A."/>
            <person name="Berges H."/>
            <person name="Bidwell S."/>
            <person name="Bisseling T."/>
            <person name="Choisne N."/>
            <person name="Couloux A."/>
            <person name="Denny R."/>
            <person name="Deshpande S."/>
            <person name="Dai X."/>
            <person name="Doyle J.J."/>
            <person name="Dudez A.M."/>
            <person name="Farmer A.D."/>
            <person name="Fouteau S."/>
            <person name="Franken C."/>
            <person name="Gibelin C."/>
            <person name="Gish J."/>
            <person name="Goldstein S."/>
            <person name="Gonzalez A.J."/>
            <person name="Green P.J."/>
            <person name="Hallab A."/>
            <person name="Hartog M."/>
            <person name="Hua A."/>
            <person name="Humphray S.J."/>
            <person name="Jeong D.H."/>
            <person name="Jing Y."/>
            <person name="Jocker A."/>
            <person name="Kenton S.M."/>
            <person name="Kim D.J."/>
            <person name="Klee K."/>
            <person name="Lai H."/>
            <person name="Lang C."/>
            <person name="Lin S."/>
            <person name="Macmil S.L."/>
            <person name="Magdelenat G."/>
            <person name="Matthews L."/>
            <person name="McCorrison J."/>
            <person name="Monaghan E.L."/>
            <person name="Mun J.H."/>
            <person name="Najar F.Z."/>
            <person name="Nicholson C."/>
            <person name="Noirot C."/>
            <person name="O'Bleness M."/>
            <person name="Paule C.R."/>
            <person name="Poulain J."/>
            <person name="Prion F."/>
            <person name="Qin B."/>
            <person name="Qu C."/>
            <person name="Retzel E.F."/>
            <person name="Riddle C."/>
            <person name="Sallet E."/>
            <person name="Samain S."/>
            <person name="Samson N."/>
            <person name="Sanders I."/>
            <person name="Saurat O."/>
            <person name="Scarpelli C."/>
            <person name="Schiex T."/>
            <person name="Segurens B."/>
            <person name="Severin A.J."/>
            <person name="Sherrier D.J."/>
            <person name="Shi R."/>
            <person name="Sims S."/>
            <person name="Singer S.R."/>
            <person name="Sinharoy S."/>
            <person name="Sterck L."/>
            <person name="Viollet A."/>
            <person name="Wang B.B."/>
            <person name="Wang K."/>
            <person name="Wang M."/>
            <person name="Wang X."/>
            <person name="Warfsmann J."/>
            <person name="Weissenbach J."/>
            <person name="White D.D."/>
            <person name="White J.D."/>
            <person name="Wiley G.B."/>
            <person name="Wincker P."/>
            <person name="Xing Y."/>
            <person name="Yang L."/>
            <person name="Yao Z."/>
            <person name="Ying F."/>
            <person name="Zhai J."/>
            <person name="Zhou L."/>
            <person name="Zuber A."/>
            <person name="Denarie J."/>
            <person name="Dixon R.A."/>
            <person name="May G.D."/>
            <person name="Schwartz D.C."/>
            <person name="Rogers J."/>
            <person name="Quetier F."/>
            <person name="Town C.D."/>
            <person name="Roe B.A."/>
        </authorList>
    </citation>
    <scope>NUCLEOTIDE SEQUENCE [LARGE SCALE GENOMIC DNA]</scope>
    <source>
        <strain evidence="6">A17</strain>
        <strain evidence="8 9">cv. Jemalong A17</strain>
    </source>
</reference>
<gene>
    <name evidence="8" type="primary">25495969</name>
    <name evidence="6" type="ordered locus">MTR_6g033760</name>
    <name evidence="7" type="ORF">MtrunA17_Chr6g0462601</name>
</gene>
<dbReference type="GO" id="GO:0140662">
    <property type="term" value="F:ATP-dependent protein folding chaperone"/>
    <property type="evidence" value="ECO:0007669"/>
    <property type="project" value="InterPro"/>
</dbReference>
<evidence type="ECO:0000313" key="9">
    <source>
        <dbReference type="Proteomes" id="UP000002051"/>
    </source>
</evidence>
<dbReference type="GO" id="GO:0016887">
    <property type="term" value="F:ATP hydrolysis activity"/>
    <property type="evidence" value="ECO:0000318"/>
    <property type="project" value="GO_Central"/>
</dbReference>
<proteinExistence type="inferred from homology"/>
<dbReference type="PANTHER" id="PTHR19375">
    <property type="entry name" value="HEAT SHOCK PROTEIN 70KDA"/>
    <property type="match status" value="1"/>
</dbReference>
<dbReference type="SUPFAM" id="SSF53067">
    <property type="entry name" value="Actin-like ATPase domain"/>
    <property type="match status" value="2"/>
</dbReference>
<dbReference type="Gene3D" id="3.30.30.30">
    <property type="match status" value="1"/>
</dbReference>
<dbReference type="FunFam" id="3.30.30.30:FF:000019">
    <property type="entry name" value="Heat shock 70 kDa protein"/>
    <property type="match status" value="1"/>
</dbReference>
<dbReference type="STRING" id="3880.A0A072U7P3"/>
<dbReference type="Proteomes" id="UP000002051">
    <property type="component" value="Chromosome 6"/>
</dbReference>
<keyword evidence="3 4" id="KW-0067">ATP-binding</keyword>
<evidence type="ECO:0000313" key="6">
    <source>
        <dbReference type="EMBL" id="KEH25717.1"/>
    </source>
</evidence>
<dbReference type="HOGENOM" id="CLU_005965_0_1_1"/>
<dbReference type="GO" id="GO:0005737">
    <property type="term" value="C:cytoplasm"/>
    <property type="evidence" value="ECO:0000318"/>
    <property type="project" value="GO_Central"/>
</dbReference>
<dbReference type="Proteomes" id="UP000265566">
    <property type="component" value="Chromosome 6"/>
</dbReference>
<name>A0A072U7P3_MEDTR</name>
<dbReference type="Gene3D" id="3.90.640.10">
    <property type="entry name" value="Actin, Chain A, domain 4"/>
    <property type="match status" value="1"/>
</dbReference>
<dbReference type="GO" id="GO:0005524">
    <property type="term" value="F:ATP binding"/>
    <property type="evidence" value="ECO:0007669"/>
    <property type="project" value="UniProtKB-KW"/>
</dbReference>
<evidence type="ECO:0000256" key="3">
    <source>
        <dbReference type="ARBA" id="ARBA00022840"/>
    </source>
</evidence>
<comment type="similarity">
    <text evidence="1 4">Belongs to the heat shock protein 70 family.</text>
</comment>
<dbReference type="GO" id="GO:0042026">
    <property type="term" value="P:protein refolding"/>
    <property type="evidence" value="ECO:0000318"/>
    <property type="project" value="GO_Central"/>
</dbReference>
<evidence type="ECO:0000313" key="10">
    <source>
        <dbReference type="Proteomes" id="UP000265566"/>
    </source>
</evidence>
<dbReference type="Pfam" id="PF00012">
    <property type="entry name" value="HSP70"/>
    <property type="match status" value="1"/>
</dbReference>
<dbReference type="InterPro" id="IPR013126">
    <property type="entry name" value="Hsp_70_fam"/>
</dbReference>
<dbReference type="InterPro" id="IPR029048">
    <property type="entry name" value="HSP70_C_sf"/>
</dbReference>
<dbReference type="AlphaFoldDB" id="A0A072U7P3"/>
<keyword evidence="9" id="KW-1185">Reference proteome</keyword>
<evidence type="ECO:0000256" key="2">
    <source>
        <dbReference type="ARBA" id="ARBA00022741"/>
    </source>
</evidence>
<dbReference type="EnsemblPlants" id="KEH25717">
    <property type="protein sequence ID" value="KEH25717"/>
    <property type="gene ID" value="MTR_6g033760"/>
</dbReference>
<dbReference type="FunFam" id="2.60.34.10:FF:000012">
    <property type="entry name" value="Heat shock 70 kDa protein"/>
    <property type="match status" value="1"/>
</dbReference>
<dbReference type="FunFam" id="3.30.420.40:FF:000026">
    <property type="entry name" value="Heat shock protein 70"/>
    <property type="match status" value="1"/>
</dbReference>
<organism evidence="6 9">
    <name type="scientific">Medicago truncatula</name>
    <name type="common">Barrel medic</name>
    <name type="synonym">Medicago tribuloides</name>
    <dbReference type="NCBI Taxonomy" id="3880"/>
    <lineage>
        <taxon>Eukaryota</taxon>
        <taxon>Viridiplantae</taxon>
        <taxon>Streptophyta</taxon>
        <taxon>Embryophyta</taxon>
        <taxon>Tracheophyta</taxon>
        <taxon>Spermatophyta</taxon>
        <taxon>Magnoliopsida</taxon>
        <taxon>eudicotyledons</taxon>
        <taxon>Gunneridae</taxon>
        <taxon>Pentapetalae</taxon>
        <taxon>rosids</taxon>
        <taxon>fabids</taxon>
        <taxon>Fabales</taxon>
        <taxon>Fabaceae</taxon>
        <taxon>Papilionoideae</taxon>
        <taxon>50 kb inversion clade</taxon>
        <taxon>NPAAA clade</taxon>
        <taxon>Hologalegina</taxon>
        <taxon>IRL clade</taxon>
        <taxon>Trifolieae</taxon>
        <taxon>Medicago</taxon>
    </lineage>
</organism>
<reference evidence="7" key="5">
    <citation type="journal article" date="2018" name="Nat. Plants">
        <title>Whole-genome landscape of Medicago truncatula symbiotic genes.</title>
        <authorList>
            <person name="Pecrix Y."/>
            <person name="Gamas P."/>
            <person name="Carrere S."/>
        </authorList>
    </citation>
    <scope>NUCLEOTIDE SEQUENCE</scope>
    <source>
        <tissue evidence="7">Leaves</tissue>
    </source>
</reference>
<dbReference type="Gene3D" id="2.60.34.10">
    <property type="entry name" value="Substrate Binding Domain Of DNAk, Chain A, domain 1"/>
    <property type="match status" value="1"/>
</dbReference>
<dbReference type="EMBL" id="CM001222">
    <property type="protein sequence ID" value="KEH25717.1"/>
    <property type="molecule type" value="Genomic_DNA"/>
</dbReference>
<sequence>MPGKGEKVAIGIDLGTTYSCAAVWRNDRVEMIVNDQGNRTTPSYVAFTDSQRMIGDPAFNMAACNPTNTVYDAKRLIGREFSDPIVQSDMKLWPFKVIGGINDKPNIVVNYNGEEKHFAAEEISSMVLTKIREIAEVYLGSTVKDVVITVPAYFNDSQRQATRDAGVIAGLNVMRIINEPTAAAIAYGLDKKPFNHDHKHVFVFDLGGGTLDVSILTFDKNGITTKATAGDTHLGGQDFDNTMVNHFVKEFLRKHKIDISGDRKALRRLKSACEKAKRILSSNTETTIEIECLHQGIDFFSPISRAKFEEVNNNHFNKCMEIAEKCLIDSGLDKSSIHDVVLVGGSTRIVKVQQILSDFFEGKELCKSINADEAIACGAAVHASILNGDFSEKVSVLRSREVIPLSLGLEKHGGIMSTMIPRNTLIPTSMEQVFTTHLHNQTNILIHVYEGERKITMGNNLLGKFVLEIPPAPAGIPQIMVSFQIDNDGILHVSATEKFLGVKKNVTIRNDKGRLSKEEIERMIEEAEKYKDEDKMYRKKVETRNALEKCAYNMRNAINDKEIMMKLSLEDKEVIDNTIDSVLLWLDDNVIVEQHDFEYYTNLLSSVFDPIILKMKTMSLMIKRNIGYH</sequence>
<evidence type="ECO:0000256" key="4">
    <source>
        <dbReference type="RuleBase" id="RU003322"/>
    </source>
</evidence>
<dbReference type="Gene3D" id="1.20.1270.10">
    <property type="match status" value="1"/>
</dbReference>
<protein>
    <submittedName>
        <fullName evidence="6">Heat shock cognate 70 kDa protein</fullName>
    </submittedName>
    <submittedName>
        <fullName evidence="7">Putative Heat shock protein 70 family</fullName>
    </submittedName>
</protein>
<dbReference type="PROSITE" id="PS00297">
    <property type="entry name" value="HSP70_1"/>
    <property type="match status" value="1"/>
</dbReference>
<dbReference type="OrthoDB" id="1375608at2759"/>